<dbReference type="GO" id="GO:0005737">
    <property type="term" value="C:cytoplasm"/>
    <property type="evidence" value="ECO:0007669"/>
    <property type="project" value="UniProtKB-ARBA"/>
</dbReference>
<protein>
    <recommendedName>
        <fullName evidence="2">glutathione transferase</fullName>
        <ecNumber evidence="2">2.5.1.18</ecNumber>
    </recommendedName>
</protein>
<dbReference type="PANTHER" id="PTHR44051:SF9">
    <property type="entry name" value="GLUTATHIONE S-TRANSFERASE 1"/>
    <property type="match status" value="1"/>
</dbReference>
<gene>
    <name evidence="8" type="ORF">EPUS_07740</name>
</gene>
<dbReference type="AlphaFoldDB" id="U1HSK9"/>
<evidence type="ECO:0000256" key="1">
    <source>
        <dbReference type="ARBA" id="ARBA00007409"/>
    </source>
</evidence>
<dbReference type="GO" id="GO:0004602">
    <property type="term" value="F:glutathione peroxidase activity"/>
    <property type="evidence" value="ECO:0007669"/>
    <property type="project" value="UniProtKB-ARBA"/>
</dbReference>
<dbReference type="eggNOG" id="KOG0867">
    <property type="taxonomic scope" value="Eukaryota"/>
</dbReference>
<dbReference type="EC" id="2.5.1.18" evidence="2"/>
<accession>U1HSK9</accession>
<dbReference type="InterPro" id="IPR036249">
    <property type="entry name" value="Thioredoxin-like_sf"/>
</dbReference>
<dbReference type="OrthoDB" id="2098326at2759"/>
<dbReference type="Gene3D" id="3.40.30.10">
    <property type="entry name" value="Glutaredoxin"/>
    <property type="match status" value="1"/>
</dbReference>
<dbReference type="PROSITE" id="PS50404">
    <property type="entry name" value="GST_NTER"/>
    <property type="match status" value="1"/>
</dbReference>
<dbReference type="Pfam" id="PF00043">
    <property type="entry name" value="GST_C"/>
    <property type="match status" value="1"/>
</dbReference>
<dbReference type="PROSITE" id="PS50405">
    <property type="entry name" value="GST_CTER"/>
    <property type="match status" value="1"/>
</dbReference>
<dbReference type="SFLD" id="SFLDG00358">
    <property type="entry name" value="Main_(cytGST)"/>
    <property type="match status" value="1"/>
</dbReference>
<evidence type="ECO:0000259" key="6">
    <source>
        <dbReference type="PROSITE" id="PS50404"/>
    </source>
</evidence>
<evidence type="ECO:0000313" key="9">
    <source>
        <dbReference type="Proteomes" id="UP000019373"/>
    </source>
</evidence>
<evidence type="ECO:0000259" key="7">
    <source>
        <dbReference type="PROSITE" id="PS50405"/>
    </source>
</evidence>
<reference evidence="9" key="1">
    <citation type="journal article" date="2014" name="BMC Genomics">
        <title>Genome characteristics reveal the impact of lichenization on lichen-forming fungus Endocarpon pusillum Hedwig (Verrucariales, Ascomycota).</title>
        <authorList>
            <person name="Wang Y.-Y."/>
            <person name="Liu B."/>
            <person name="Zhang X.-Y."/>
            <person name="Zhou Q.-M."/>
            <person name="Zhang T."/>
            <person name="Li H."/>
            <person name="Yu Y.-F."/>
            <person name="Zhang X.-L."/>
            <person name="Hao X.-Y."/>
            <person name="Wang M."/>
            <person name="Wang L."/>
            <person name="Wei J.-C."/>
        </authorList>
    </citation>
    <scope>NUCLEOTIDE SEQUENCE [LARGE SCALE GENOMIC DNA]</scope>
    <source>
        <strain evidence="9">Z07020 / HMAS-L-300199</strain>
    </source>
</reference>
<dbReference type="HOGENOM" id="CLU_011226_15_0_1"/>
<dbReference type="GO" id="GO:0004364">
    <property type="term" value="F:glutathione transferase activity"/>
    <property type="evidence" value="ECO:0007669"/>
    <property type="project" value="UniProtKB-EC"/>
</dbReference>
<dbReference type="SUPFAM" id="SSF47616">
    <property type="entry name" value="GST C-terminal domain-like"/>
    <property type="match status" value="1"/>
</dbReference>
<dbReference type="Gene3D" id="1.20.1050.10">
    <property type="match status" value="1"/>
</dbReference>
<organism evidence="8 9">
    <name type="scientific">Endocarpon pusillum (strain Z07020 / HMAS-L-300199)</name>
    <name type="common">Lichen-forming fungus</name>
    <dbReference type="NCBI Taxonomy" id="1263415"/>
    <lineage>
        <taxon>Eukaryota</taxon>
        <taxon>Fungi</taxon>
        <taxon>Dikarya</taxon>
        <taxon>Ascomycota</taxon>
        <taxon>Pezizomycotina</taxon>
        <taxon>Eurotiomycetes</taxon>
        <taxon>Chaetothyriomycetidae</taxon>
        <taxon>Verrucariales</taxon>
        <taxon>Verrucariaceae</taxon>
        <taxon>Endocarpon</taxon>
    </lineage>
</organism>
<dbReference type="SFLD" id="SFLDS00019">
    <property type="entry name" value="Glutathione_Transferase_(cytos"/>
    <property type="match status" value="1"/>
</dbReference>
<comment type="catalytic activity">
    <reaction evidence="4">
        <text>RX + glutathione = an S-substituted glutathione + a halide anion + H(+)</text>
        <dbReference type="Rhea" id="RHEA:16437"/>
        <dbReference type="ChEBI" id="CHEBI:15378"/>
        <dbReference type="ChEBI" id="CHEBI:16042"/>
        <dbReference type="ChEBI" id="CHEBI:17792"/>
        <dbReference type="ChEBI" id="CHEBI:57925"/>
        <dbReference type="ChEBI" id="CHEBI:90779"/>
        <dbReference type="EC" id="2.5.1.18"/>
    </reaction>
</comment>
<dbReference type="CDD" id="cd03046">
    <property type="entry name" value="GST_N_GTT1_like"/>
    <property type="match status" value="1"/>
</dbReference>
<dbReference type="InterPro" id="IPR004045">
    <property type="entry name" value="Glutathione_S-Trfase_N"/>
</dbReference>
<dbReference type="InterPro" id="IPR040079">
    <property type="entry name" value="Glutathione_S-Trfase"/>
</dbReference>
<dbReference type="FunFam" id="3.40.30.10:FF:000156">
    <property type="entry name" value="Glutathione S-transferase 1"/>
    <property type="match status" value="1"/>
</dbReference>
<dbReference type="SUPFAM" id="SSF52833">
    <property type="entry name" value="Thioredoxin-like"/>
    <property type="match status" value="1"/>
</dbReference>
<evidence type="ECO:0000313" key="8">
    <source>
        <dbReference type="EMBL" id="ERF73535.1"/>
    </source>
</evidence>
<dbReference type="OMA" id="DVQMSFP"/>
<sequence length="259" mass="30027">MAEPAASSAPTAKITLHWLESSRAHRILWLLEELQVPYELKTYRRQKSMLADPKLKEVHPLGKSPIMEIESPATSKRLVLAESGAIVEYLTDHWGKWLIPKRYQEGKEDQVGGETESWLRHRFYMHYAEGSLMPLNVIELVLRNIKNAPVPFFIRPITNSIANRIETAFLEKEFELHYQFLEDQLANSPDGGEYLCGNEITGADILTSFPVEMGNHRSDIKQEQFPKVFAYVERLYQREAYKRATEKIIQVEGRFKMTF</sequence>
<dbReference type="InterPro" id="IPR004046">
    <property type="entry name" value="GST_C"/>
</dbReference>
<feature type="domain" description="GST C-terminal" evidence="7">
    <location>
        <begin position="114"/>
        <end position="259"/>
    </location>
</feature>
<keyword evidence="9" id="KW-1185">Reference proteome</keyword>
<dbReference type="Proteomes" id="UP000019373">
    <property type="component" value="Unassembled WGS sequence"/>
</dbReference>
<name>U1HSK9_ENDPU</name>
<proteinExistence type="inferred from homology"/>
<keyword evidence="3" id="KW-0808">Transferase</keyword>
<dbReference type="InterPro" id="IPR010987">
    <property type="entry name" value="Glutathione-S-Trfase_C-like"/>
</dbReference>
<dbReference type="EMBL" id="KE720948">
    <property type="protein sequence ID" value="ERF73535.1"/>
    <property type="molecule type" value="Genomic_DNA"/>
</dbReference>
<dbReference type="InterPro" id="IPR036282">
    <property type="entry name" value="Glutathione-S-Trfase_C_sf"/>
</dbReference>
<evidence type="ECO:0000256" key="3">
    <source>
        <dbReference type="ARBA" id="ARBA00022679"/>
    </source>
</evidence>
<dbReference type="GeneID" id="19242620"/>
<feature type="domain" description="GST N-terminal" evidence="6">
    <location>
        <begin position="11"/>
        <end position="98"/>
    </location>
</feature>
<evidence type="ECO:0000256" key="2">
    <source>
        <dbReference type="ARBA" id="ARBA00012452"/>
    </source>
</evidence>
<evidence type="ECO:0000256" key="4">
    <source>
        <dbReference type="ARBA" id="ARBA00047960"/>
    </source>
</evidence>
<dbReference type="CDD" id="cd03189">
    <property type="entry name" value="GST_C_GTT1_like"/>
    <property type="match status" value="1"/>
</dbReference>
<dbReference type="PANTHER" id="PTHR44051">
    <property type="entry name" value="GLUTATHIONE S-TRANSFERASE-RELATED"/>
    <property type="match status" value="1"/>
</dbReference>
<dbReference type="RefSeq" id="XP_007800836.1">
    <property type="nucleotide sequence ID" value="XM_007802645.1"/>
</dbReference>
<evidence type="ECO:0000256" key="5">
    <source>
        <dbReference type="RuleBase" id="RU003494"/>
    </source>
</evidence>
<comment type="similarity">
    <text evidence="1 5">Belongs to the GST superfamily.</text>
</comment>
<dbReference type="Pfam" id="PF02798">
    <property type="entry name" value="GST_N"/>
    <property type="match status" value="1"/>
</dbReference>